<dbReference type="GO" id="GO:0004175">
    <property type="term" value="F:endopeptidase activity"/>
    <property type="evidence" value="ECO:0007669"/>
    <property type="project" value="TreeGrafter"/>
</dbReference>
<dbReference type="GO" id="GO:0030288">
    <property type="term" value="C:outer membrane-bounded periplasmic space"/>
    <property type="evidence" value="ECO:0007669"/>
    <property type="project" value="TreeGrafter"/>
</dbReference>
<reference evidence="2" key="1">
    <citation type="submission" date="2016-01" db="EMBL/GenBank/DDBJ databases">
        <title>Genome sequencing of Roseivirga ehrenbergii KMM 6017.</title>
        <authorList>
            <person name="Selvaratnam C."/>
            <person name="Thevarajoo S."/>
            <person name="Goh K.M."/>
            <person name="Ee R."/>
            <person name="Chan K.-G."/>
            <person name="Chong C.S."/>
        </authorList>
    </citation>
    <scope>NUCLEOTIDE SEQUENCE [LARGE SCALE GENOMIC DNA]</scope>
    <source>
        <strain evidence="2">KMM 6017</strain>
    </source>
</reference>
<dbReference type="EMBL" id="LQZQ01000045">
    <property type="protein sequence ID" value="KYG74845.1"/>
    <property type="molecule type" value="Genomic_DNA"/>
</dbReference>
<protein>
    <recommendedName>
        <fullName evidence="1">Tail specific protease domain-containing protein</fullName>
    </recommendedName>
</protein>
<name>A0A150X7Y7_ROSEK</name>
<dbReference type="InterPro" id="IPR005151">
    <property type="entry name" value="Tail-specific_protease"/>
</dbReference>
<comment type="caution">
    <text evidence="2">The sequence shown here is derived from an EMBL/GenBank/DDBJ whole genome shotgun (WGS) entry which is preliminary data.</text>
</comment>
<evidence type="ECO:0000313" key="3">
    <source>
        <dbReference type="Proteomes" id="UP000075583"/>
    </source>
</evidence>
<dbReference type="GO" id="GO:0006508">
    <property type="term" value="P:proteolysis"/>
    <property type="evidence" value="ECO:0007669"/>
    <property type="project" value="InterPro"/>
</dbReference>
<dbReference type="RefSeq" id="WP_062592233.1">
    <property type="nucleotide sequence ID" value="NZ_LQZQ01000045.1"/>
</dbReference>
<evidence type="ECO:0000259" key="1">
    <source>
        <dbReference type="SMART" id="SM00245"/>
    </source>
</evidence>
<dbReference type="Proteomes" id="UP000075583">
    <property type="component" value="Unassembled WGS sequence"/>
</dbReference>
<accession>A0A150X7Y7</accession>
<organism evidence="2 3">
    <name type="scientific">Roseivirga ehrenbergii (strain DSM 102268 / JCM 13514 / KCTC 12282 / NCIMB 14502 / KMM 6017)</name>
    <dbReference type="NCBI Taxonomy" id="279360"/>
    <lineage>
        <taxon>Bacteria</taxon>
        <taxon>Pseudomonadati</taxon>
        <taxon>Bacteroidota</taxon>
        <taxon>Cytophagia</taxon>
        <taxon>Cytophagales</taxon>
        <taxon>Roseivirgaceae</taxon>
        <taxon>Roseivirga</taxon>
    </lineage>
</organism>
<keyword evidence="3" id="KW-1185">Reference proteome</keyword>
<dbReference type="OrthoDB" id="6397760at2"/>
<dbReference type="SMART" id="SM00245">
    <property type="entry name" value="TSPc"/>
    <property type="match status" value="1"/>
</dbReference>
<proteinExistence type="predicted"/>
<dbReference type="PANTHER" id="PTHR32060:SF22">
    <property type="entry name" value="CARBOXYL-TERMINAL-PROCESSING PEPTIDASE 3, CHLOROPLASTIC"/>
    <property type="match status" value="1"/>
</dbReference>
<dbReference type="GO" id="GO:0007165">
    <property type="term" value="P:signal transduction"/>
    <property type="evidence" value="ECO:0007669"/>
    <property type="project" value="TreeGrafter"/>
</dbReference>
<evidence type="ECO:0000313" key="2">
    <source>
        <dbReference type="EMBL" id="KYG74845.1"/>
    </source>
</evidence>
<dbReference type="InterPro" id="IPR029045">
    <property type="entry name" value="ClpP/crotonase-like_dom_sf"/>
</dbReference>
<feature type="domain" description="Tail specific protease" evidence="1">
    <location>
        <begin position="322"/>
        <end position="587"/>
    </location>
</feature>
<dbReference type="AlphaFoldDB" id="A0A150X7Y7"/>
<dbReference type="Pfam" id="PF03572">
    <property type="entry name" value="Peptidase_S41"/>
    <property type="match status" value="1"/>
</dbReference>
<dbReference type="STRING" id="279360.MB14_06480"/>
<gene>
    <name evidence="2" type="ORF">MB14_06480</name>
</gene>
<dbReference type="SUPFAM" id="SSF52096">
    <property type="entry name" value="ClpP/crotonase"/>
    <property type="match status" value="1"/>
</dbReference>
<dbReference type="Gene3D" id="3.90.226.10">
    <property type="entry name" value="2-enoyl-CoA Hydratase, Chain A, domain 1"/>
    <property type="match status" value="1"/>
</dbReference>
<dbReference type="PANTHER" id="PTHR32060">
    <property type="entry name" value="TAIL-SPECIFIC PROTEASE"/>
    <property type="match status" value="1"/>
</dbReference>
<sequence>MRFYVILIALSFNALVVFGQKLALEKASPFTAIKWEEGQPIVRFDNEWYHFEKLDHLKKEEIIAFSKSEFGGKWQKRFSEDLVEVLQGLGYKPNAKVELVLSRNGNSKTYTGTFTLANRQQVLRYNASAEQANRPQKITNKQAIEDLQQFEEILESKSSYAQISGYDYKAAIKELSSSIVSKKETIDIDELAHEMAKIMAKIGDRHSSIKNESFDSRGHESYNLRLPFGLTTIDGKLVATKQRLTEKGYTYYDQHYPYLKSINEVSVETLINSFNYKAAKAPMAAKNTLGALAIERYGELLFKNNLESTSNVKVVFTDGTNERTETFQLTNEHKGYRSILSEEHAKHSEQVANGKLDGLSKILGQNIGYINLPEMYHYDDVEGLKDFIQNKIISFSNTKALIIDVRNNPGGVRDILQTVASYVVQPTQSPWVANVAYLRTDKPLNADEESMNGRYLYSYHSEKFTDRDRQAIDKFNQSFQPGKTVDSSKFSAPFYMVLRSGDYTYTQPVYILVNESSFSAASVFASVFKGLPNVKIVGETTDGSSGNSQVLYLKNSAIRIKVSTMLSFQRNGKTLDGNGTVPDIVIPADEAQVLKGEDSQLNKLIQIIRQG</sequence>
<dbReference type="GO" id="GO:0008236">
    <property type="term" value="F:serine-type peptidase activity"/>
    <property type="evidence" value="ECO:0007669"/>
    <property type="project" value="InterPro"/>
</dbReference>